<dbReference type="STRING" id="571438.SAMN05192586_104158"/>
<dbReference type="Pfam" id="PF00005">
    <property type="entry name" value="ABC_tran"/>
    <property type="match status" value="1"/>
</dbReference>
<dbReference type="Gene3D" id="3.40.50.300">
    <property type="entry name" value="P-loop containing nucleotide triphosphate hydrolases"/>
    <property type="match status" value="1"/>
</dbReference>
<keyword evidence="3 6" id="KW-0067">ATP-binding</keyword>
<proteinExistence type="inferred from homology"/>
<dbReference type="PROSITE" id="PS00211">
    <property type="entry name" value="ABC_TRANSPORTER_1"/>
    <property type="match status" value="1"/>
</dbReference>
<dbReference type="GO" id="GO:0005886">
    <property type="term" value="C:plasma membrane"/>
    <property type="evidence" value="ECO:0007669"/>
    <property type="project" value="TreeGrafter"/>
</dbReference>
<dbReference type="InterPro" id="IPR027417">
    <property type="entry name" value="P-loop_NTPase"/>
</dbReference>
<dbReference type="PANTHER" id="PTHR24220:SF689">
    <property type="entry name" value="LIPOPROTEIN-RELEASING SYSTEM ATP-BINDING PROTEIN LOLD"/>
    <property type="match status" value="1"/>
</dbReference>
<feature type="compositionally biased region" description="Basic and acidic residues" evidence="4">
    <location>
        <begin position="261"/>
        <end position="274"/>
    </location>
</feature>
<dbReference type="EMBL" id="FNBX01000004">
    <property type="protein sequence ID" value="SDF38065.1"/>
    <property type="molecule type" value="Genomic_DNA"/>
</dbReference>
<comment type="similarity">
    <text evidence="1">Belongs to the ABC transporter superfamily.</text>
</comment>
<protein>
    <submittedName>
        <fullName evidence="6">Putative ABC transport system ATP-binding protein</fullName>
    </submittedName>
</protein>
<dbReference type="InterPro" id="IPR003593">
    <property type="entry name" value="AAA+_ATPase"/>
</dbReference>
<keyword evidence="7" id="KW-1185">Reference proteome</keyword>
<feature type="domain" description="ABC transporter" evidence="5">
    <location>
        <begin position="2"/>
        <end position="271"/>
    </location>
</feature>
<reference evidence="7" key="1">
    <citation type="submission" date="2016-10" db="EMBL/GenBank/DDBJ databases">
        <authorList>
            <person name="Varghese N."/>
            <person name="Submissions S."/>
        </authorList>
    </citation>
    <scope>NUCLEOTIDE SEQUENCE [LARGE SCALE GENOMIC DNA]</scope>
    <source>
        <strain evidence="7">KHC7</strain>
    </source>
</reference>
<gene>
    <name evidence="6" type="ORF">SAMN05192586_104158</name>
</gene>
<evidence type="ECO:0000313" key="6">
    <source>
        <dbReference type="EMBL" id="SDF38065.1"/>
    </source>
</evidence>
<organism evidence="6 7">
    <name type="scientific">Desulfovibrio legallii</name>
    <dbReference type="NCBI Taxonomy" id="571438"/>
    <lineage>
        <taxon>Bacteria</taxon>
        <taxon>Pseudomonadati</taxon>
        <taxon>Thermodesulfobacteriota</taxon>
        <taxon>Desulfovibrionia</taxon>
        <taxon>Desulfovibrionales</taxon>
        <taxon>Desulfovibrionaceae</taxon>
        <taxon>Desulfovibrio</taxon>
    </lineage>
</organism>
<sequence length="274" mass="28678">MFRLRRVIKTRPGAAGFCLHIDRLDVPRGALLALTGPSGCGKSTALDLLACALRPDPPAREGGPQGPATTQALFAFAPAPGAVTDVLAAWERGGTDALARLRLRHLGYVLQTGGLLPFLTAGENILLRRRALGLAASRLEDPPDAFQDVPARLGIARLLGQRPATLSVGERQRAAIAAALAHGPSVVLADEPTAALDPLHANAVLRLLAQLARELNVAVIMVTHDAAAAAAAGFTPVPVRVHAVGEATLARICWPENPDPDAPRPEESKEEARS</sequence>
<dbReference type="AlphaFoldDB" id="A0A1G7KLL8"/>
<dbReference type="GO" id="GO:0044874">
    <property type="term" value="P:lipoprotein localization to outer membrane"/>
    <property type="evidence" value="ECO:0007669"/>
    <property type="project" value="TreeGrafter"/>
</dbReference>
<evidence type="ECO:0000256" key="4">
    <source>
        <dbReference type="SAM" id="MobiDB-lite"/>
    </source>
</evidence>
<dbReference type="GO" id="GO:0022857">
    <property type="term" value="F:transmembrane transporter activity"/>
    <property type="evidence" value="ECO:0007669"/>
    <property type="project" value="TreeGrafter"/>
</dbReference>
<evidence type="ECO:0000256" key="3">
    <source>
        <dbReference type="ARBA" id="ARBA00022840"/>
    </source>
</evidence>
<evidence type="ECO:0000256" key="1">
    <source>
        <dbReference type="ARBA" id="ARBA00005417"/>
    </source>
</evidence>
<dbReference type="SMART" id="SM00382">
    <property type="entry name" value="AAA"/>
    <property type="match status" value="1"/>
</dbReference>
<dbReference type="RefSeq" id="WP_257243130.1">
    <property type="nucleotide sequence ID" value="NZ_FNBX01000004.1"/>
</dbReference>
<dbReference type="Proteomes" id="UP000199355">
    <property type="component" value="Unassembled WGS sequence"/>
</dbReference>
<dbReference type="SUPFAM" id="SSF52540">
    <property type="entry name" value="P-loop containing nucleoside triphosphate hydrolases"/>
    <property type="match status" value="1"/>
</dbReference>
<accession>A0A1G7KLL8</accession>
<dbReference type="GO" id="GO:0016887">
    <property type="term" value="F:ATP hydrolysis activity"/>
    <property type="evidence" value="ECO:0007669"/>
    <property type="project" value="InterPro"/>
</dbReference>
<dbReference type="InterPro" id="IPR017871">
    <property type="entry name" value="ABC_transporter-like_CS"/>
</dbReference>
<dbReference type="InterPro" id="IPR015854">
    <property type="entry name" value="ABC_transpr_LolD-like"/>
</dbReference>
<feature type="region of interest" description="Disordered" evidence="4">
    <location>
        <begin position="253"/>
        <end position="274"/>
    </location>
</feature>
<evidence type="ECO:0000313" key="7">
    <source>
        <dbReference type="Proteomes" id="UP000199355"/>
    </source>
</evidence>
<dbReference type="PANTHER" id="PTHR24220">
    <property type="entry name" value="IMPORT ATP-BINDING PROTEIN"/>
    <property type="match status" value="1"/>
</dbReference>
<evidence type="ECO:0000256" key="2">
    <source>
        <dbReference type="ARBA" id="ARBA00022741"/>
    </source>
</evidence>
<dbReference type="InterPro" id="IPR003439">
    <property type="entry name" value="ABC_transporter-like_ATP-bd"/>
</dbReference>
<evidence type="ECO:0000259" key="5">
    <source>
        <dbReference type="PROSITE" id="PS50893"/>
    </source>
</evidence>
<dbReference type="GO" id="GO:0089705">
    <property type="term" value="P:protein localization to outer membrane"/>
    <property type="evidence" value="ECO:0007669"/>
    <property type="project" value="TreeGrafter"/>
</dbReference>
<name>A0A1G7KLL8_9BACT</name>
<dbReference type="PROSITE" id="PS50893">
    <property type="entry name" value="ABC_TRANSPORTER_2"/>
    <property type="match status" value="1"/>
</dbReference>
<dbReference type="GO" id="GO:0005524">
    <property type="term" value="F:ATP binding"/>
    <property type="evidence" value="ECO:0007669"/>
    <property type="project" value="UniProtKB-KW"/>
</dbReference>
<keyword evidence="2" id="KW-0547">Nucleotide-binding</keyword>